<dbReference type="EMBL" id="FRAA01000001">
    <property type="protein sequence ID" value="SHJ55952.1"/>
    <property type="molecule type" value="Genomic_DNA"/>
</dbReference>
<accession>A0A1M6KAI4</accession>
<reference evidence="2" key="1">
    <citation type="submission" date="2016-11" db="EMBL/GenBank/DDBJ databases">
        <authorList>
            <person name="Varghese N."/>
            <person name="Submissions S."/>
        </authorList>
    </citation>
    <scope>NUCLEOTIDE SEQUENCE [LARGE SCALE GENOMIC DNA]</scope>
    <source>
        <strain evidence="2">DSM 26134</strain>
    </source>
</reference>
<dbReference type="Proteomes" id="UP000184474">
    <property type="component" value="Unassembled WGS sequence"/>
</dbReference>
<gene>
    <name evidence="1" type="ORF">SAMN04488028_101504</name>
</gene>
<dbReference type="InterPro" id="IPR054207">
    <property type="entry name" value="DUF6913"/>
</dbReference>
<protein>
    <submittedName>
        <fullName evidence="1">Uncharacterized protein</fullName>
    </submittedName>
</protein>
<organism evidence="1 2">
    <name type="scientific">Reichenbachiella agariperforans</name>
    <dbReference type="NCBI Taxonomy" id="156994"/>
    <lineage>
        <taxon>Bacteria</taxon>
        <taxon>Pseudomonadati</taxon>
        <taxon>Bacteroidota</taxon>
        <taxon>Cytophagia</taxon>
        <taxon>Cytophagales</taxon>
        <taxon>Reichenbachiellaceae</taxon>
        <taxon>Reichenbachiella</taxon>
    </lineage>
</organism>
<name>A0A1M6KAI4_REIAG</name>
<sequence length="171" mass="19811">MIGKYLVKWKTKFALKHKAKQGSMSYLEAKQLGILYTYTTEKNHELVNDWVKELEAEGKSVKVITYIPKVKKADSFDYPFFSDRDLGSSGKWKKSEVRSFNETPFDYLITLDKGLNQYTRNLMATAKASCRVGVFAEGESDYFEMMINHDGNDFGALLRQVHHYIKNVRNE</sequence>
<dbReference type="STRING" id="156994.SAMN04488028_101504"/>
<evidence type="ECO:0000313" key="2">
    <source>
        <dbReference type="Proteomes" id="UP000184474"/>
    </source>
</evidence>
<dbReference type="RefSeq" id="WP_073119124.1">
    <property type="nucleotide sequence ID" value="NZ_FRAA01000001.1"/>
</dbReference>
<dbReference type="Pfam" id="PF21857">
    <property type="entry name" value="DUF6913"/>
    <property type="match status" value="1"/>
</dbReference>
<evidence type="ECO:0000313" key="1">
    <source>
        <dbReference type="EMBL" id="SHJ55952.1"/>
    </source>
</evidence>
<proteinExistence type="predicted"/>
<keyword evidence="2" id="KW-1185">Reference proteome</keyword>
<dbReference type="AlphaFoldDB" id="A0A1M6KAI4"/>